<dbReference type="RefSeq" id="WP_094413617.1">
    <property type="nucleotide sequence ID" value="NZ_NOXV01000228.1"/>
</dbReference>
<dbReference type="Proteomes" id="UP000216605">
    <property type="component" value="Unassembled WGS sequence"/>
</dbReference>
<organism evidence="1 2">
    <name type="scientific">Flavobacterium cyanobacteriorum</name>
    <dbReference type="NCBI Taxonomy" id="2022802"/>
    <lineage>
        <taxon>Bacteria</taxon>
        <taxon>Pseudomonadati</taxon>
        <taxon>Bacteroidota</taxon>
        <taxon>Flavobacteriia</taxon>
        <taxon>Flavobacteriales</taxon>
        <taxon>Flavobacteriaceae</taxon>
        <taxon>Flavobacterium</taxon>
    </lineage>
</organism>
<gene>
    <name evidence="1" type="ORF">CHU92_06045</name>
</gene>
<dbReference type="EMBL" id="NOXV01000228">
    <property type="protein sequence ID" value="OYQ38238.1"/>
    <property type="molecule type" value="Genomic_DNA"/>
</dbReference>
<dbReference type="AlphaFoldDB" id="A0A255Z9T6"/>
<accession>A0A255Z9T6</accession>
<evidence type="ECO:0000313" key="1">
    <source>
        <dbReference type="EMBL" id="OYQ38238.1"/>
    </source>
</evidence>
<comment type="caution">
    <text evidence="1">The sequence shown here is derived from an EMBL/GenBank/DDBJ whole genome shotgun (WGS) entry which is preliminary data.</text>
</comment>
<keyword evidence="2" id="KW-1185">Reference proteome</keyword>
<reference evidence="1 2" key="1">
    <citation type="submission" date="2017-07" db="EMBL/GenBank/DDBJ databases">
        <title>Flavobacterium cyanobacteriorum sp. nov., isolated from cyanobacterial aggregates in a eutrophic lake.</title>
        <authorList>
            <person name="Cai H."/>
        </authorList>
    </citation>
    <scope>NUCLEOTIDE SEQUENCE [LARGE SCALE GENOMIC DNA]</scope>
    <source>
        <strain evidence="1 2">TH021</strain>
    </source>
</reference>
<name>A0A255Z9T6_9FLAO</name>
<evidence type="ECO:0000313" key="2">
    <source>
        <dbReference type="Proteomes" id="UP000216605"/>
    </source>
</evidence>
<protein>
    <submittedName>
        <fullName evidence="1">Uncharacterized protein</fullName>
    </submittedName>
</protein>
<proteinExistence type="predicted"/>
<sequence>MSFSGNLEFSLAGGFTFIRWVDAITGVQLISGNNNQGVWVSSSAGNVGSGSRVDIIYTPSANQTVRLEGLTGSGTSNIRIYSPFIHNFGIVQELGVTAN</sequence>